<dbReference type="InterPro" id="IPR050250">
    <property type="entry name" value="Macrolide_Exporter_MacB"/>
</dbReference>
<comment type="subcellular location">
    <subcellularLocation>
        <location evidence="1">Cell membrane</location>
        <topology evidence="1">Multi-pass membrane protein</topology>
    </subcellularLocation>
</comment>
<evidence type="ECO:0000256" key="2">
    <source>
        <dbReference type="ARBA" id="ARBA00022475"/>
    </source>
</evidence>
<keyword evidence="3 6" id="KW-0812">Transmembrane</keyword>
<dbReference type="EMBL" id="JBHLTS010000022">
    <property type="protein sequence ID" value="MFC0515497.1"/>
    <property type="molecule type" value="Genomic_DNA"/>
</dbReference>
<dbReference type="Pfam" id="PF02687">
    <property type="entry name" value="FtsX"/>
    <property type="match status" value="2"/>
</dbReference>
<dbReference type="InterPro" id="IPR025857">
    <property type="entry name" value="MacB_PCD"/>
</dbReference>
<dbReference type="Pfam" id="PF12704">
    <property type="entry name" value="MacB_PCD"/>
    <property type="match status" value="2"/>
</dbReference>
<evidence type="ECO:0000259" key="8">
    <source>
        <dbReference type="Pfam" id="PF12704"/>
    </source>
</evidence>
<dbReference type="PANTHER" id="PTHR30572">
    <property type="entry name" value="MEMBRANE COMPONENT OF TRANSPORTER-RELATED"/>
    <property type="match status" value="1"/>
</dbReference>
<protein>
    <submittedName>
        <fullName evidence="9">ABC transporter permease</fullName>
    </submittedName>
</protein>
<evidence type="ECO:0000259" key="7">
    <source>
        <dbReference type="Pfam" id="PF02687"/>
    </source>
</evidence>
<comment type="caution">
    <text evidence="9">The sequence shown here is derived from an EMBL/GenBank/DDBJ whole genome shotgun (WGS) entry which is preliminary data.</text>
</comment>
<evidence type="ECO:0000256" key="6">
    <source>
        <dbReference type="SAM" id="Phobius"/>
    </source>
</evidence>
<feature type="domain" description="MacB-like periplasmic core" evidence="8">
    <location>
        <begin position="21"/>
        <end position="236"/>
    </location>
</feature>
<dbReference type="PANTHER" id="PTHR30572:SF18">
    <property type="entry name" value="ABC-TYPE MACROLIDE FAMILY EXPORT SYSTEM PERMEASE COMPONENT 2"/>
    <property type="match status" value="1"/>
</dbReference>
<keyword evidence="10" id="KW-1185">Reference proteome</keyword>
<accession>A0ABV6L7Q8</accession>
<keyword evidence="5 6" id="KW-0472">Membrane</keyword>
<feature type="transmembrane region" description="Helical" evidence="6">
    <location>
        <begin position="752"/>
        <end position="774"/>
    </location>
</feature>
<dbReference type="Proteomes" id="UP001589828">
    <property type="component" value="Unassembled WGS sequence"/>
</dbReference>
<proteinExistence type="predicted"/>
<feature type="domain" description="ABC3 transporter permease C-terminal" evidence="7">
    <location>
        <begin position="672"/>
        <end position="784"/>
    </location>
</feature>
<dbReference type="RefSeq" id="WP_377023317.1">
    <property type="nucleotide sequence ID" value="NZ_JBHLTS010000022.1"/>
</dbReference>
<evidence type="ECO:0000313" key="10">
    <source>
        <dbReference type="Proteomes" id="UP001589828"/>
    </source>
</evidence>
<dbReference type="InterPro" id="IPR003838">
    <property type="entry name" value="ABC3_permease_C"/>
</dbReference>
<evidence type="ECO:0000256" key="5">
    <source>
        <dbReference type="ARBA" id="ARBA00023136"/>
    </source>
</evidence>
<feature type="transmembrane region" description="Helical" evidence="6">
    <location>
        <begin position="704"/>
        <end position="732"/>
    </location>
</feature>
<feature type="transmembrane region" description="Helical" evidence="6">
    <location>
        <begin position="377"/>
        <end position="400"/>
    </location>
</feature>
<evidence type="ECO:0000256" key="3">
    <source>
        <dbReference type="ARBA" id="ARBA00022692"/>
    </source>
</evidence>
<evidence type="ECO:0000256" key="1">
    <source>
        <dbReference type="ARBA" id="ARBA00004651"/>
    </source>
</evidence>
<feature type="transmembrane region" description="Helical" evidence="6">
    <location>
        <begin position="329"/>
        <end position="357"/>
    </location>
</feature>
<keyword evidence="4 6" id="KW-1133">Transmembrane helix</keyword>
<keyword evidence="2" id="KW-1003">Cell membrane</keyword>
<feature type="transmembrane region" description="Helical" evidence="6">
    <location>
        <begin position="421"/>
        <end position="444"/>
    </location>
</feature>
<feature type="transmembrane region" description="Helical" evidence="6">
    <location>
        <begin position="21"/>
        <end position="41"/>
    </location>
</feature>
<feature type="domain" description="MacB-like periplasmic core" evidence="8">
    <location>
        <begin position="434"/>
        <end position="630"/>
    </location>
</feature>
<feature type="transmembrane region" description="Helical" evidence="6">
    <location>
        <begin position="671"/>
        <end position="692"/>
    </location>
</feature>
<name>A0ABV6L7Q8_9SPHI</name>
<evidence type="ECO:0000256" key="4">
    <source>
        <dbReference type="ARBA" id="ARBA00022989"/>
    </source>
</evidence>
<feature type="domain" description="ABC3 transporter permease C-terminal" evidence="7">
    <location>
        <begin position="289"/>
        <end position="392"/>
    </location>
</feature>
<feature type="transmembrane region" description="Helical" evidence="6">
    <location>
        <begin position="286"/>
        <end position="308"/>
    </location>
</feature>
<reference evidence="9 10" key="1">
    <citation type="submission" date="2024-09" db="EMBL/GenBank/DDBJ databases">
        <authorList>
            <person name="Sun Q."/>
            <person name="Mori K."/>
        </authorList>
    </citation>
    <scope>NUCLEOTIDE SEQUENCE [LARGE SCALE GENOMIC DNA]</scope>
    <source>
        <strain evidence="9 10">NCAIM B.02415</strain>
    </source>
</reference>
<organism evidence="9 10">
    <name type="scientific">Mucilaginibacter angelicae</name>
    <dbReference type="NCBI Taxonomy" id="869718"/>
    <lineage>
        <taxon>Bacteria</taxon>
        <taxon>Pseudomonadati</taxon>
        <taxon>Bacteroidota</taxon>
        <taxon>Sphingobacteriia</taxon>
        <taxon>Sphingobacteriales</taxon>
        <taxon>Sphingobacteriaceae</taxon>
        <taxon>Mucilaginibacter</taxon>
    </lineage>
</organism>
<sequence length="791" mass="88717">MIKNYLKVTWRNLLRNKAHAFINMAGLSVGLVCSLLIMLWVQNELDMDSWFKNGSRIYSVYELQNYDHKLHGNYNTPGRTTEEMKKTLPEVQYGVNMGFDQWDTFQVGNKILKISGTSAGEDYFKIFSFKLLQGSAKTALNTPASLSISHKMANQFFGSADAAIGKTIRYENSKNFTVTAVYEDMPNNSSQKFDFIMNWYQFLDENTWARDWGNQGPSAVVMLRPDADPVKFAKKIPHFLDTYNGTIRKTSNFIIDLGMIRYSDVYLRGNFEDGKFVGGRIEYVRIFSIVAVFILLIACINFMNLTTARSVKRAKEIGVRKVVGAVRSALIGQFIAESLLITTLSVVVSLVLLVVLLPFFNQVTQKQIELPFYDAAFWLKLVSITLITGLVSGSYPALFLSSFNPVKVLKGALKLDTGTTLFRKGLVVFQFVLSIVLITGTVVISGQMNFIQSKNLGYDRENLVYIPLEGTLTAKYSIVKQEALKMPGVQSITRITTTPTNIQNGTGGVDWIGKDPNVSIQFTQASVGYDFVKTMNIKVLQGRDFSKDFATDSVGYIMNEAALKRIGYKNPIGQPLTFWGKHGKIVGIIKDFHFNSMHEEIKPLILRCAENENYGSILLRTQPGKTREALASMEKLCKQLNPAFPFNYNFSDEEYQKLYQNEQIIGKLSDAFAFLAIFISCLGLLGLAMFTAEQRFKEIGIRKVLGASVSSLFGLLSSEFMVLVVIALLIASPIAWYATSKWLQGFAYRTPIQWWMFALSGAMIILIALATVSFQSIKAALINPIKSLRSE</sequence>
<evidence type="ECO:0000313" key="9">
    <source>
        <dbReference type="EMBL" id="MFC0515497.1"/>
    </source>
</evidence>
<gene>
    <name evidence="9" type="ORF">ACFFGT_14855</name>
</gene>